<feature type="transmembrane region" description="Helical" evidence="5">
    <location>
        <begin position="69"/>
        <end position="87"/>
    </location>
</feature>
<dbReference type="Pfam" id="PF07690">
    <property type="entry name" value="MFS_1"/>
    <property type="match status" value="1"/>
</dbReference>
<evidence type="ECO:0000256" key="5">
    <source>
        <dbReference type="SAM" id="Phobius"/>
    </source>
</evidence>
<feature type="transmembrane region" description="Helical" evidence="5">
    <location>
        <begin position="157"/>
        <end position="178"/>
    </location>
</feature>
<feature type="transmembrane region" description="Helical" evidence="5">
    <location>
        <begin position="93"/>
        <end position="118"/>
    </location>
</feature>
<feature type="transmembrane region" description="Helical" evidence="5">
    <location>
        <begin position="130"/>
        <end position="151"/>
    </location>
</feature>
<name>A0ABW7YXU5_9ACTN</name>
<feature type="transmembrane region" description="Helical" evidence="5">
    <location>
        <begin position="227"/>
        <end position="248"/>
    </location>
</feature>
<dbReference type="Proteomes" id="UP001612741">
    <property type="component" value="Unassembled WGS sequence"/>
</dbReference>
<dbReference type="PANTHER" id="PTHR23514:SF13">
    <property type="entry name" value="INNER MEMBRANE PROTEIN YBJJ"/>
    <property type="match status" value="1"/>
</dbReference>
<dbReference type="CDD" id="cd17393">
    <property type="entry name" value="MFS_MosC_like"/>
    <property type="match status" value="1"/>
</dbReference>
<keyword evidence="3 5" id="KW-1133">Transmembrane helix</keyword>
<feature type="transmembrane region" description="Helical" evidence="5">
    <location>
        <begin position="198"/>
        <end position="221"/>
    </location>
</feature>
<dbReference type="EMBL" id="JBITGY010000005">
    <property type="protein sequence ID" value="MFI6500084.1"/>
    <property type="molecule type" value="Genomic_DNA"/>
</dbReference>
<evidence type="ECO:0000256" key="2">
    <source>
        <dbReference type="ARBA" id="ARBA00022692"/>
    </source>
</evidence>
<feature type="transmembrane region" description="Helical" evidence="5">
    <location>
        <begin position="349"/>
        <end position="370"/>
    </location>
</feature>
<evidence type="ECO:0000256" key="1">
    <source>
        <dbReference type="ARBA" id="ARBA00004141"/>
    </source>
</evidence>
<protein>
    <submittedName>
        <fullName evidence="6">MFS transporter</fullName>
    </submittedName>
</protein>
<accession>A0ABW7YXU5</accession>
<evidence type="ECO:0000313" key="6">
    <source>
        <dbReference type="EMBL" id="MFI6500084.1"/>
    </source>
</evidence>
<evidence type="ECO:0000313" key="7">
    <source>
        <dbReference type="Proteomes" id="UP001612741"/>
    </source>
</evidence>
<comment type="subcellular location">
    <subcellularLocation>
        <location evidence="1">Membrane</location>
        <topology evidence="1">Multi-pass membrane protein</topology>
    </subcellularLocation>
</comment>
<keyword evidence="2 5" id="KW-0812">Transmembrane</keyword>
<evidence type="ECO:0000256" key="3">
    <source>
        <dbReference type="ARBA" id="ARBA00022989"/>
    </source>
</evidence>
<comment type="caution">
    <text evidence="6">The sequence shown here is derived from an EMBL/GenBank/DDBJ whole genome shotgun (WGS) entry which is preliminary data.</text>
</comment>
<keyword evidence="4 5" id="KW-0472">Membrane</keyword>
<feature type="transmembrane region" description="Helical" evidence="5">
    <location>
        <begin position="38"/>
        <end position="57"/>
    </location>
</feature>
<gene>
    <name evidence="6" type="ORF">ACIBG2_22055</name>
</gene>
<dbReference type="InterPro" id="IPR011701">
    <property type="entry name" value="MFS"/>
</dbReference>
<sequence>MTNHRAIALVFAIHGAVAGSLSTRIPWLQDHFALSPGTLGLVLLCQPIGAFIGMPMASRLAYRVGGRRATRVLIALWCLLVCVPVLMPGPAWLFPAFLLLGAAAGTSDVVMNAHAVVLERKLGRSIIAGLHGLWSVGSLAAGGIGILAAHFGVDARLHLSVIALLLLGLSLAAGRGLLADEPVTGQPAPRRFALPTRAIAAVGLVGFCGTFAEGASANWAAVYVTQVAAAGPAAAAATYTVFMLFMAGTRLLGDRIVGRLGAVATVRAGGVVAAVGGVLVVAGRTTWVCAAGFALIGIGIAVSAPLAYAAAGRTGSSPGEGVAGVTTITYLSSLIAPAIIGGAAGALSYPAAFTLITLIVILMGVLAGALRPRPAVPTVTMTDSALRPGP</sequence>
<dbReference type="InterPro" id="IPR036259">
    <property type="entry name" value="MFS_trans_sf"/>
</dbReference>
<dbReference type="Gene3D" id="1.20.1250.20">
    <property type="entry name" value="MFS general substrate transporter like domains"/>
    <property type="match status" value="2"/>
</dbReference>
<evidence type="ECO:0000256" key="4">
    <source>
        <dbReference type="ARBA" id="ARBA00023136"/>
    </source>
</evidence>
<dbReference type="SUPFAM" id="SSF103473">
    <property type="entry name" value="MFS general substrate transporter"/>
    <property type="match status" value="1"/>
</dbReference>
<dbReference type="RefSeq" id="WP_397083757.1">
    <property type="nucleotide sequence ID" value="NZ_JBITGY010000005.1"/>
</dbReference>
<proteinExistence type="predicted"/>
<organism evidence="6 7">
    <name type="scientific">Nonomuraea typhae</name>
    <dbReference type="NCBI Taxonomy" id="2603600"/>
    <lineage>
        <taxon>Bacteria</taxon>
        <taxon>Bacillati</taxon>
        <taxon>Actinomycetota</taxon>
        <taxon>Actinomycetes</taxon>
        <taxon>Streptosporangiales</taxon>
        <taxon>Streptosporangiaceae</taxon>
        <taxon>Nonomuraea</taxon>
    </lineage>
</organism>
<dbReference type="InterPro" id="IPR051788">
    <property type="entry name" value="MFS_Transporter"/>
</dbReference>
<feature type="transmembrane region" description="Helical" evidence="5">
    <location>
        <begin position="260"/>
        <end position="281"/>
    </location>
</feature>
<feature type="transmembrane region" description="Helical" evidence="5">
    <location>
        <begin position="287"/>
        <end position="310"/>
    </location>
</feature>
<reference evidence="6 7" key="1">
    <citation type="submission" date="2024-10" db="EMBL/GenBank/DDBJ databases">
        <title>The Natural Products Discovery Center: Release of the First 8490 Sequenced Strains for Exploring Actinobacteria Biosynthetic Diversity.</title>
        <authorList>
            <person name="Kalkreuter E."/>
            <person name="Kautsar S.A."/>
            <person name="Yang D."/>
            <person name="Bader C.D."/>
            <person name="Teijaro C.N."/>
            <person name="Fluegel L."/>
            <person name="Davis C.M."/>
            <person name="Simpson J.R."/>
            <person name="Lauterbach L."/>
            <person name="Steele A.D."/>
            <person name="Gui C."/>
            <person name="Meng S."/>
            <person name="Li G."/>
            <person name="Viehrig K."/>
            <person name="Ye F."/>
            <person name="Su P."/>
            <person name="Kiefer A.F."/>
            <person name="Nichols A."/>
            <person name="Cepeda A.J."/>
            <person name="Yan W."/>
            <person name="Fan B."/>
            <person name="Jiang Y."/>
            <person name="Adhikari A."/>
            <person name="Zheng C.-J."/>
            <person name="Schuster L."/>
            <person name="Cowan T.M."/>
            <person name="Smanski M.J."/>
            <person name="Chevrette M.G."/>
            <person name="De Carvalho L.P.S."/>
            <person name="Shen B."/>
        </authorList>
    </citation>
    <scope>NUCLEOTIDE SEQUENCE [LARGE SCALE GENOMIC DNA]</scope>
    <source>
        <strain evidence="6 7">NPDC050545</strain>
    </source>
</reference>
<feature type="transmembrane region" description="Helical" evidence="5">
    <location>
        <begin position="322"/>
        <end position="343"/>
    </location>
</feature>
<keyword evidence="7" id="KW-1185">Reference proteome</keyword>
<dbReference type="PANTHER" id="PTHR23514">
    <property type="entry name" value="BYPASS OF STOP CODON PROTEIN 6"/>
    <property type="match status" value="1"/>
</dbReference>